<dbReference type="Proteomes" id="UP001589788">
    <property type="component" value="Unassembled WGS sequence"/>
</dbReference>
<dbReference type="PANTHER" id="PTHR30476">
    <property type="entry name" value="UPF0234 PROTEIN YAJQ"/>
    <property type="match status" value="1"/>
</dbReference>
<dbReference type="EMBL" id="JBHLYQ010000029">
    <property type="protein sequence ID" value="MFC0081402.1"/>
    <property type="molecule type" value="Genomic_DNA"/>
</dbReference>
<dbReference type="Gene3D" id="3.30.70.990">
    <property type="entry name" value="YajQ-like, domain 2"/>
    <property type="match status" value="1"/>
</dbReference>
<dbReference type="InterPro" id="IPR035571">
    <property type="entry name" value="UPF0234-like_C"/>
</dbReference>
<evidence type="ECO:0000256" key="2">
    <source>
        <dbReference type="ARBA" id="ARBA00093450"/>
    </source>
</evidence>
<evidence type="ECO:0000313" key="5">
    <source>
        <dbReference type="Proteomes" id="UP001589788"/>
    </source>
</evidence>
<dbReference type="InterPro" id="IPR036183">
    <property type="entry name" value="YajQ-like_sf"/>
</dbReference>
<comment type="similarity">
    <text evidence="2 3">Belongs to the YajQ family.</text>
</comment>
<proteinExistence type="inferred from homology"/>
<dbReference type="RefSeq" id="WP_248105078.1">
    <property type="nucleotide sequence ID" value="NZ_JAKHEX010000001.1"/>
</dbReference>
<dbReference type="PANTHER" id="PTHR30476:SF0">
    <property type="entry name" value="UPF0234 PROTEIN YAJQ"/>
    <property type="match status" value="1"/>
</dbReference>
<evidence type="ECO:0000256" key="3">
    <source>
        <dbReference type="HAMAP-Rule" id="MF_00632"/>
    </source>
</evidence>
<sequence length="162" mass="18215">MPTFDIVSQVDMQEVRNAVDQANREASTRFDFKGTDARIELGDHELVLHANTEDRLRALHQVLEEKLVKRQVSLKALEDGKIEEAAKGTARQRVAIKAGISAEHAKALNKAVKDLGLKGVTSQTQGDQVRVQGKKRDDLQEVIRQLKEQDFGIPLQFTNFRD</sequence>
<protein>
    <recommendedName>
        <fullName evidence="3">Nucleotide-binding protein ACFFRE_04450</fullName>
    </recommendedName>
</protein>
<name>A0ABV6C581_9ACTN</name>
<evidence type="ECO:0000313" key="4">
    <source>
        <dbReference type="EMBL" id="MFC0081402.1"/>
    </source>
</evidence>
<dbReference type="CDD" id="cd11740">
    <property type="entry name" value="YajQ_like"/>
    <property type="match status" value="1"/>
</dbReference>
<gene>
    <name evidence="4" type="ORF">ACFFRE_04450</name>
</gene>
<evidence type="ECO:0000256" key="1">
    <source>
        <dbReference type="ARBA" id="ARBA00022741"/>
    </source>
</evidence>
<dbReference type="HAMAP" id="MF_00632">
    <property type="entry name" value="UPF0234"/>
    <property type="match status" value="1"/>
</dbReference>
<dbReference type="InterPro" id="IPR035570">
    <property type="entry name" value="UPF0234_N"/>
</dbReference>
<dbReference type="InterPro" id="IPR007551">
    <property type="entry name" value="YajQ/Smlt4090-like"/>
</dbReference>
<comment type="function">
    <text evidence="3">Nucleotide-binding protein.</text>
</comment>
<organism evidence="4 5">
    <name type="scientific">Aciditerrimonas ferrireducens</name>
    <dbReference type="NCBI Taxonomy" id="667306"/>
    <lineage>
        <taxon>Bacteria</taxon>
        <taxon>Bacillati</taxon>
        <taxon>Actinomycetota</taxon>
        <taxon>Acidimicrobiia</taxon>
        <taxon>Acidimicrobiales</taxon>
        <taxon>Acidimicrobiaceae</taxon>
        <taxon>Aciditerrimonas</taxon>
    </lineage>
</organism>
<keyword evidence="1 3" id="KW-0547">Nucleotide-binding</keyword>
<comment type="caution">
    <text evidence="4">The sequence shown here is derived from an EMBL/GenBank/DDBJ whole genome shotgun (WGS) entry which is preliminary data.</text>
</comment>
<accession>A0ABV6C581</accession>
<dbReference type="Pfam" id="PF04461">
    <property type="entry name" value="YajQ"/>
    <property type="match status" value="1"/>
</dbReference>
<dbReference type="Gene3D" id="3.30.70.860">
    <property type="match status" value="1"/>
</dbReference>
<reference evidence="4 5" key="1">
    <citation type="submission" date="2024-09" db="EMBL/GenBank/DDBJ databases">
        <authorList>
            <person name="Sun Q."/>
            <person name="Mori K."/>
        </authorList>
    </citation>
    <scope>NUCLEOTIDE SEQUENCE [LARGE SCALE GENOMIC DNA]</scope>
    <source>
        <strain evidence="4 5">JCM 15389</strain>
    </source>
</reference>
<dbReference type="NCBIfam" id="NF003819">
    <property type="entry name" value="PRK05412.1"/>
    <property type="match status" value="1"/>
</dbReference>
<keyword evidence="5" id="KW-1185">Reference proteome</keyword>
<dbReference type="SUPFAM" id="SSF89963">
    <property type="entry name" value="YajQ-like"/>
    <property type="match status" value="2"/>
</dbReference>